<dbReference type="EMBL" id="AP014706">
    <property type="protein sequence ID" value="BAQ49963.1"/>
    <property type="molecule type" value="Genomic_DNA"/>
</dbReference>
<dbReference type="KEGG" id="maqu:Maq22A_2p40890"/>
<accession>A0A0C6FNN5</accession>
<reference evidence="2 3" key="1">
    <citation type="journal article" date="2015" name="Genome Announc.">
        <title>Complete Genome Sequence of Methylobacterium aquaticum Strain 22A, Isolated from Racomitrium japonicum Moss.</title>
        <authorList>
            <person name="Tani A."/>
            <person name="Ogura Y."/>
            <person name="Hayashi T."/>
            <person name="Kimbara K."/>
        </authorList>
    </citation>
    <scope>NUCLEOTIDE SEQUENCE [LARGE SCALE GENOMIC DNA]</scope>
    <source>
        <strain evidence="2 3">MA-22A</strain>
        <plasmid evidence="3">Plasmid pMaq22A_2p DNA</plasmid>
    </source>
</reference>
<proteinExistence type="predicted"/>
<evidence type="ECO:0008006" key="4">
    <source>
        <dbReference type="Google" id="ProtNLM"/>
    </source>
</evidence>
<keyword evidence="1" id="KW-0732">Signal</keyword>
<sequence length="141" mass="16434">MKIAWLCLYFLLICSANAETNADRIRQGVADLEKQWNNCYSLPSGPDFLNCLRAAALSSSGFYDKYVIYFRKILVARPDSDAVVRRFDKFQGNYLEYRNSQCRFESNMSASTEQKAYMQKARCHFRTVIDLLYKLDSYISQ</sequence>
<reference evidence="3" key="2">
    <citation type="submission" date="2015-01" db="EMBL/GenBank/DDBJ databases">
        <title>Complete genome sequence of Methylobacterium aquaticum strain 22A.</title>
        <authorList>
            <person name="Tani A."/>
            <person name="Ogura Y."/>
            <person name="Hayashi T."/>
        </authorList>
    </citation>
    <scope>NUCLEOTIDE SEQUENCE [LARGE SCALE GENOMIC DNA]</scope>
    <source>
        <strain evidence="3">MA-22A</strain>
        <plasmid evidence="3">Plasmid pMaq22A_2p DNA</plasmid>
    </source>
</reference>
<name>A0A0C6FNN5_9HYPH</name>
<protein>
    <recommendedName>
        <fullName evidence="4">Lysozyme inhibitor LprI N-terminal domain-containing protein</fullName>
    </recommendedName>
</protein>
<keyword evidence="2" id="KW-0614">Plasmid</keyword>
<evidence type="ECO:0000313" key="3">
    <source>
        <dbReference type="Proteomes" id="UP000061432"/>
    </source>
</evidence>
<dbReference type="Proteomes" id="UP000061432">
    <property type="component" value="Plasmid pMaq22A_2p"/>
</dbReference>
<gene>
    <name evidence="2" type="ORF">Maq22A_2p40890</name>
</gene>
<evidence type="ECO:0000256" key="1">
    <source>
        <dbReference type="SAM" id="SignalP"/>
    </source>
</evidence>
<evidence type="ECO:0000313" key="2">
    <source>
        <dbReference type="EMBL" id="BAQ49963.1"/>
    </source>
</evidence>
<feature type="signal peptide" evidence="1">
    <location>
        <begin position="1"/>
        <end position="18"/>
    </location>
</feature>
<dbReference type="PATRIC" id="fig|270351.10.peg.7100"/>
<dbReference type="AlphaFoldDB" id="A0A0C6FNN5"/>
<dbReference type="RefSeq" id="WP_145984775.1">
    <property type="nucleotide sequence ID" value="NZ_AP014706.1"/>
</dbReference>
<geneLocation type="plasmid" evidence="3">
    <name>pMaq22A_2p DNA</name>
</geneLocation>
<feature type="chain" id="PRO_5002197295" description="Lysozyme inhibitor LprI N-terminal domain-containing protein" evidence="1">
    <location>
        <begin position="19"/>
        <end position="141"/>
    </location>
</feature>
<organism evidence="2 3">
    <name type="scientific">Methylobacterium aquaticum</name>
    <dbReference type="NCBI Taxonomy" id="270351"/>
    <lineage>
        <taxon>Bacteria</taxon>
        <taxon>Pseudomonadati</taxon>
        <taxon>Pseudomonadota</taxon>
        <taxon>Alphaproteobacteria</taxon>
        <taxon>Hyphomicrobiales</taxon>
        <taxon>Methylobacteriaceae</taxon>
        <taxon>Methylobacterium</taxon>
    </lineage>
</organism>